<sequence>MPTGACWEPPVSSGSRDRIAGGIVCNFCSRSNLLVVFGTQIAMAATRNVMRAVRVLEFGGPEVLKLQSDILIPDPKQNQVLIKVHACGVNPVETYIRSGNYARKPALPYTPGSDVAGVVEGVGEHVTAFKKGDRVFAIATISGGYADYAVAAANKVFPLSDKLDFRQGAAIGIPYFTAYRALFQKGCAKAGESVLVHGASGGVGVAACQIARACGLKVLGTAGTEEGMNMVLRNGAHQAFNHREANYVEKIKEYTGMGGVDIIIEMLSNINLATDLQLLNYGGRVMVVGCRGPIEINPRDIMSKESSITGVSLFLATEEEKHECATALLDGIEAGWLKPVVGSEYPLEKVVKAHEDIIHGGGARGKMVLLP</sequence>
<comment type="caution">
    <text evidence="15">The sequence shown here is derived from an EMBL/GenBank/DDBJ whole genome shotgun (WGS) entry which is preliminary data.</text>
</comment>
<dbReference type="InterPro" id="IPR020843">
    <property type="entry name" value="ER"/>
</dbReference>
<dbReference type="InterPro" id="IPR002364">
    <property type="entry name" value="Quin_OxRdtase/zeta-crystal_CS"/>
</dbReference>
<evidence type="ECO:0000256" key="3">
    <source>
        <dbReference type="ARBA" id="ARBA00011881"/>
    </source>
</evidence>
<keyword evidence="8" id="KW-0560">Oxidoreductase</keyword>
<dbReference type="FunFam" id="3.90.180.10:FF:000072">
    <property type="entry name" value="Crystallin zeta"/>
    <property type="match status" value="1"/>
</dbReference>
<evidence type="ECO:0000313" key="15">
    <source>
        <dbReference type="EMBL" id="KQK83175.1"/>
    </source>
</evidence>
<dbReference type="GO" id="GO:0005829">
    <property type="term" value="C:cytosol"/>
    <property type="evidence" value="ECO:0007669"/>
    <property type="project" value="TreeGrafter"/>
</dbReference>
<dbReference type="Pfam" id="PF00107">
    <property type="entry name" value="ADH_zinc_N"/>
    <property type="match status" value="1"/>
</dbReference>
<accession>A0A0Q3MKY1</accession>
<comment type="subunit">
    <text evidence="3">Homotetramer.</text>
</comment>
<dbReference type="EC" id="1.6.5.5" evidence="9"/>
<dbReference type="AlphaFoldDB" id="A0A0Q3MKY1"/>
<dbReference type="STRING" id="12930.A0A0Q3MKY1"/>
<evidence type="ECO:0000256" key="10">
    <source>
        <dbReference type="ARBA" id="ARBA00039192"/>
    </source>
</evidence>
<gene>
    <name evidence="15" type="ORF">AAES_61984</name>
</gene>
<reference evidence="15 16" key="1">
    <citation type="submission" date="2015-10" db="EMBL/GenBank/DDBJ databases">
        <authorList>
            <person name="Gilbert D.G."/>
        </authorList>
    </citation>
    <scope>NUCLEOTIDE SEQUENCE [LARGE SCALE GENOMIC DNA]</scope>
    <source>
        <strain evidence="15">FVVF132</strain>
    </source>
</reference>
<evidence type="ECO:0000256" key="4">
    <source>
        <dbReference type="ARBA" id="ARBA00022490"/>
    </source>
</evidence>
<dbReference type="PANTHER" id="PTHR44154:SF1">
    <property type="entry name" value="QUINONE OXIDOREDUCTASE"/>
    <property type="match status" value="1"/>
</dbReference>
<dbReference type="SUPFAM" id="SSF50129">
    <property type="entry name" value="GroES-like"/>
    <property type="match status" value="1"/>
</dbReference>
<evidence type="ECO:0000256" key="9">
    <source>
        <dbReference type="ARBA" id="ARBA00038919"/>
    </source>
</evidence>
<dbReference type="InterPro" id="IPR013149">
    <property type="entry name" value="ADH-like_C"/>
</dbReference>
<dbReference type="Gene3D" id="3.90.180.10">
    <property type="entry name" value="Medium-chain alcohol dehydrogenases, catalytic domain"/>
    <property type="match status" value="1"/>
</dbReference>
<keyword evidence="5" id="KW-0521">NADP</keyword>
<dbReference type="CDD" id="cd08253">
    <property type="entry name" value="zeta_crystallin"/>
    <property type="match status" value="1"/>
</dbReference>
<dbReference type="Proteomes" id="UP000051836">
    <property type="component" value="Unassembled WGS sequence"/>
</dbReference>
<dbReference type="SMART" id="SM00829">
    <property type="entry name" value="PKS_ER"/>
    <property type="match status" value="1"/>
</dbReference>
<comment type="similarity">
    <text evidence="2">Belongs to the zinc-containing alcohol dehydrogenase family. Quinone oxidoreductase subfamily.</text>
</comment>
<dbReference type="FunFam" id="3.40.50.720:FF:000244">
    <property type="entry name" value="quinone oxidoreductase"/>
    <property type="match status" value="1"/>
</dbReference>
<keyword evidence="4" id="KW-0963">Cytoplasm</keyword>
<evidence type="ECO:0000259" key="14">
    <source>
        <dbReference type="SMART" id="SM00829"/>
    </source>
</evidence>
<keyword evidence="6" id="KW-0694">RNA-binding</keyword>
<dbReference type="Gene3D" id="3.40.50.720">
    <property type="entry name" value="NAD(P)-binding Rossmann-like Domain"/>
    <property type="match status" value="1"/>
</dbReference>
<dbReference type="SUPFAM" id="SSF51735">
    <property type="entry name" value="NAD(P)-binding Rossmann-fold domains"/>
    <property type="match status" value="1"/>
</dbReference>
<dbReference type="GO" id="GO:0003730">
    <property type="term" value="F:mRNA 3'-UTR binding"/>
    <property type="evidence" value="ECO:0007669"/>
    <property type="project" value="UniProtKB-ARBA"/>
</dbReference>
<comment type="catalytic activity">
    <reaction evidence="13">
        <text>2 a quinone + NADPH + H(+) = 2 a 1,4-benzosemiquinone + NADP(+)</text>
        <dbReference type="Rhea" id="RHEA:14269"/>
        <dbReference type="ChEBI" id="CHEBI:15378"/>
        <dbReference type="ChEBI" id="CHEBI:57783"/>
        <dbReference type="ChEBI" id="CHEBI:58349"/>
        <dbReference type="ChEBI" id="CHEBI:132124"/>
        <dbReference type="ChEBI" id="CHEBI:134225"/>
        <dbReference type="EC" id="1.6.5.5"/>
    </reaction>
</comment>
<dbReference type="PANTHER" id="PTHR44154">
    <property type="entry name" value="QUINONE OXIDOREDUCTASE"/>
    <property type="match status" value="1"/>
</dbReference>
<feature type="domain" description="Enoyl reductase (ER)" evidence="14">
    <location>
        <begin position="59"/>
        <end position="369"/>
    </location>
</feature>
<evidence type="ECO:0000313" key="16">
    <source>
        <dbReference type="Proteomes" id="UP000051836"/>
    </source>
</evidence>
<evidence type="ECO:0000256" key="1">
    <source>
        <dbReference type="ARBA" id="ARBA00004496"/>
    </source>
</evidence>
<protein>
    <recommendedName>
        <fullName evidence="10">Quinone oxidoreductase</fullName>
        <ecNumber evidence="9">1.6.5.5</ecNumber>
    </recommendedName>
    <alternativeName>
        <fullName evidence="12">NADPH:quinone reductase</fullName>
    </alternativeName>
    <alternativeName>
        <fullName evidence="11">Zeta-crystallin</fullName>
    </alternativeName>
</protein>
<dbReference type="InterPro" id="IPR013154">
    <property type="entry name" value="ADH-like_N"/>
</dbReference>
<dbReference type="PROSITE" id="PS01162">
    <property type="entry name" value="QOR_ZETA_CRYSTAL"/>
    <property type="match status" value="1"/>
</dbReference>
<comment type="subcellular location">
    <subcellularLocation>
        <location evidence="1">Cytoplasm</location>
    </subcellularLocation>
</comment>
<dbReference type="InterPro" id="IPR011032">
    <property type="entry name" value="GroES-like_sf"/>
</dbReference>
<keyword evidence="16" id="KW-1185">Reference proteome</keyword>
<dbReference type="Pfam" id="PF08240">
    <property type="entry name" value="ADH_N"/>
    <property type="match status" value="1"/>
</dbReference>
<organism evidence="15 16">
    <name type="scientific">Amazona aestiva</name>
    <name type="common">Blue-fronted Amazon parrot</name>
    <dbReference type="NCBI Taxonomy" id="12930"/>
    <lineage>
        <taxon>Eukaryota</taxon>
        <taxon>Metazoa</taxon>
        <taxon>Chordata</taxon>
        <taxon>Craniata</taxon>
        <taxon>Vertebrata</taxon>
        <taxon>Euteleostomi</taxon>
        <taxon>Archelosauria</taxon>
        <taxon>Archosauria</taxon>
        <taxon>Dinosauria</taxon>
        <taxon>Saurischia</taxon>
        <taxon>Theropoda</taxon>
        <taxon>Coelurosauria</taxon>
        <taxon>Aves</taxon>
        <taxon>Neognathae</taxon>
        <taxon>Neoaves</taxon>
        <taxon>Telluraves</taxon>
        <taxon>Australaves</taxon>
        <taxon>Psittaciformes</taxon>
        <taxon>Psittacidae</taxon>
        <taxon>Amazona</taxon>
    </lineage>
</organism>
<dbReference type="GO" id="GO:0008270">
    <property type="term" value="F:zinc ion binding"/>
    <property type="evidence" value="ECO:0007669"/>
    <property type="project" value="InterPro"/>
</dbReference>
<evidence type="ECO:0000256" key="6">
    <source>
        <dbReference type="ARBA" id="ARBA00022884"/>
    </source>
</evidence>
<proteinExistence type="inferred from homology"/>
<dbReference type="OrthoDB" id="3941538at2759"/>
<evidence type="ECO:0000256" key="8">
    <source>
        <dbReference type="ARBA" id="ARBA00023002"/>
    </source>
</evidence>
<dbReference type="FunFam" id="3.90.180.10:FF:000016">
    <property type="entry name" value="Quinone oxidoreductase"/>
    <property type="match status" value="1"/>
</dbReference>
<dbReference type="InterPro" id="IPR036291">
    <property type="entry name" value="NAD(P)-bd_dom_sf"/>
</dbReference>
<dbReference type="EMBL" id="LMAW01001570">
    <property type="protein sequence ID" value="KQK83175.1"/>
    <property type="molecule type" value="Genomic_DNA"/>
</dbReference>
<evidence type="ECO:0000256" key="12">
    <source>
        <dbReference type="ARBA" id="ARBA00043088"/>
    </source>
</evidence>
<name>A0A0Q3MKY1_AMAAE</name>
<evidence type="ECO:0000256" key="11">
    <source>
        <dbReference type="ARBA" id="ARBA00042763"/>
    </source>
</evidence>
<evidence type="ECO:0000256" key="5">
    <source>
        <dbReference type="ARBA" id="ARBA00022857"/>
    </source>
</evidence>
<evidence type="ECO:0000256" key="2">
    <source>
        <dbReference type="ARBA" id="ARBA00010371"/>
    </source>
</evidence>
<dbReference type="GO" id="GO:0070402">
    <property type="term" value="F:NADPH binding"/>
    <property type="evidence" value="ECO:0007669"/>
    <property type="project" value="TreeGrafter"/>
</dbReference>
<keyword evidence="7" id="KW-0007">Acetylation</keyword>
<dbReference type="InterPro" id="IPR051603">
    <property type="entry name" value="Zinc-ADH_QOR/CCCR"/>
</dbReference>
<evidence type="ECO:0000256" key="7">
    <source>
        <dbReference type="ARBA" id="ARBA00022990"/>
    </source>
</evidence>
<evidence type="ECO:0000256" key="13">
    <source>
        <dbReference type="ARBA" id="ARBA00048980"/>
    </source>
</evidence>
<dbReference type="GO" id="GO:0003960">
    <property type="term" value="F:quinone reductase (NADPH) activity"/>
    <property type="evidence" value="ECO:0007669"/>
    <property type="project" value="UniProtKB-EC"/>
</dbReference>